<evidence type="ECO:0000313" key="3">
    <source>
        <dbReference type="EMBL" id="SHO65597.1"/>
    </source>
</evidence>
<dbReference type="PANTHER" id="PTHR33393">
    <property type="entry name" value="POLYGLUTAMINE SYNTHESIS ACCESSORY PROTEIN RV0574C-RELATED"/>
    <property type="match status" value="1"/>
</dbReference>
<dbReference type="InterPro" id="IPR052169">
    <property type="entry name" value="CW_Biosynth-Accessory"/>
</dbReference>
<dbReference type="Proteomes" id="UP000186406">
    <property type="component" value="Unassembled WGS sequence"/>
</dbReference>
<organism evidence="3 4">
    <name type="scientific">Pseudoxanthobacter soli DSM 19599</name>
    <dbReference type="NCBI Taxonomy" id="1123029"/>
    <lineage>
        <taxon>Bacteria</taxon>
        <taxon>Pseudomonadati</taxon>
        <taxon>Pseudomonadota</taxon>
        <taxon>Alphaproteobacteria</taxon>
        <taxon>Hyphomicrobiales</taxon>
        <taxon>Segnochrobactraceae</taxon>
        <taxon>Pseudoxanthobacter</taxon>
    </lineage>
</organism>
<name>A0A1M7ZL49_9HYPH</name>
<evidence type="ECO:0000259" key="2">
    <source>
        <dbReference type="SMART" id="SM00854"/>
    </source>
</evidence>
<dbReference type="STRING" id="1123029.SAMN02745172_02242"/>
<evidence type="ECO:0000313" key="4">
    <source>
        <dbReference type="Proteomes" id="UP000186406"/>
    </source>
</evidence>
<dbReference type="InterPro" id="IPR029052">
    <property type="entry name" value="Metallo-depent_PP-like"/>
</dbReference>
<dbReference type="PANTHER" id="PTHR33393:SF13">
    <property type="entry name" value="PGA BIOSYNTHESIS PROTEIN CAPA"/>
    <property type="match status" value="1"/>
</dbReference>
<dbReference type="InterPro" id="IPR019079">
    <property type="entry name" value="Capsule_synth_CapA"/>
</dbReference>
<reference evidence="3 4" key="1">
    <citation type="submission" date="2016-12" db="EMBL/GenBank/DDBJ databases">
        <authorList>
            <person name="Song W.-J."/>
            <person name="Kurnit D.M."/>
        </authorList>
    </citation>
    <scope>NUCLEOTIDE SEQUENCE [LARGE SCALE GENOMIC DNA]</scope>
    <source>
        <strain evidence="3 4">DSM 19599</strain>
    </source>
</reference>
<dbReference type="EMBL" id="FRXO01000004">
    <property type="protein sequence ID" value="SHO65597.1"/>
    <property type="molecule type" value="Genomic_DNA"/>
</dbReference>
<accession>A0A1M7ZL49</accession>
<proteinExistence type="inferred from homology"/>
<gene>
    <name evidence="3" type="ORF">SAMN02745172_02242</name>
</gene>
<dbReference type="SUPFAM" id="SSF56300">
    <property type="entry name" value="Metallo-dependent phosphatases"/>
    <property type="match status" value="1"/>
</dbReference>
<dbReference type="CDD" id="cd07381">
    <property type="entry name" value="MPP_CapA"/>
    <property type="match status" value="1"/>
</dbReference>
<protein>
    <submittedName>
        <fullName evidence="3">Poly-gamma-glutamate synthesis protein (Capsule biosynthesis protein)</fullName>
    </submittedName>
</protein>
<dbReference type="Gene3D" id="3.60.21.10">
    <property type="match status" value="1"/>
</dbReference>
<dbReference type="SMART" id="SM00854">
    <property type="entry name" value="PGA_cap"/>
    <property type="match status" value="1"/>
</dbReference>
<feature type="domain" description="Capsule synthesis protein CapA" evidence="2">
    <location>
        <begin position="4"/>
        <end position="267"/>
    </location>
</feature>
<dbReference type="Pfam" id="PF09587">
    <property type="entry name" value="PGA_cap"/>
    <property type="match status" value="1"/>
</dbReference>
<keyword evidence="4" id="KW-1185">Reference proteome</keyword>
<evidence type="ECO:0000256" key="1">
    <source>
        <dbReference type="ARBA" id="ARBA00005662"/>
    </source>
</evidence>
<dbReference type="AlphaFoldDB" id="A0A1M7ZL49"/>
<comment type="similarity">
    <text evidence="1">Belongs to the CapA family.</text>
</comment>
<sequence length="354" mass="37419">MPIRIALSGDILPTRPLHSPPATAEAIYRLVRGADFSVGNFEMATTDRGTRVQKLLNIRAPARLAADVPVLGFDVLTLANNHAVDYGWEGLADTRAGLTAGGIAVVGVGESREIAAAPHFAVANGRRVGVIAFSCLTPTGMSAADDRPGLSPIHVETSYEIDPWYQMEEPGDISVVTVRTRVRGDDLAWACAAVERARAQCDVLIVTIHWGFGSGEEIAEYQHPLGRALIEAGADIIHGHHPHAIHGIGFHTGKPIFFSAGTFIGQQIFLPAGAQVQALWAGMSPDGYLATLDWDGDAPSSIRLHPTTLDAERLPMAADGEVAGRIAARLARLSEPLGAIVRPAAGGLLEVLPA</sequence>